<organism evidence="1 2">
    <name type="scientific">Plasmodium vivax</name>
    <name type="common">malaria parasite P. vivax</name>
    <dbReference type="NCBI Taxonomy" id="5855"/>
    <lineage>
        <taxon>Eukaryota</taxon>
        <taxon>Sar</taxon>
        <taxon>Alveolata</taxon>
        <taxon>Apicomplexa</taxon>
        <taxon>Aconoidasida</taxon>
        <taxon>Haemosporida</taxon>
        <taxon>Plasmodiidae</taxon>
        <taxon>Plasmodium</taxon>
        <taxon>Plasmodium (Plasmodium)</taxon>
    </lineage>
</organism>
<gene>
    <name evidence="1" type="ORF">PVP01_0217900</name>
</gene>
<dbReference type="AlphaFoldDB" id="A0A564ZP94"/>
<dbReference type="VEuPathDB" id="PlasmoDB:PVW1_020025500"/>
<proteinExistence type="predicted"/>
<dbReference type="OrthoDB" id="389093at2759"/>
<protein>
    <submittedName>
        <fullName evidence="1">VIR protein</fullName>
    </submittedName>
</protein>
<evidence type="ECO:0000313" key="2">
    <source>
        <dbReference type="Proteomes" id="UP000220605"/>
    </source>
</evidence>
<dbReference type="EMBL" id="LT635613">
    <property type="protein sequence ID" value="VUZ93409.1"/>
    <property type="molecule type" value="Genomic_DNA"/>
</dbReference>
<dbReference type="Proteomes" id="UP000220605">
    <property type="component" value="Chromosome 2"/>
</dbReference>
<dbReference type="VEuPathDB" id="PlasmoDB:PVPAM_020025700"/>
<dbReference type="VEuPathDB" id="PlasmoDB:PVP01_0217900"/>
<sequence>MEELKKKINEIPEIIFFEKIDADDESVDIDIEDYISGCNGILKYIKPYFRKILNNYELYKKCLKETSNDKCCRFFGYWIQSQRKKFEIIHNSSISEWDSCFPTFWQKLNQRNKISDGNCNFIHKNNYSYATIKIKRYLDELHSIKRVLDDPQNTSSERNKCLLYNTKRDNYIKDILMQISSITNFKTLDNDMFIIDDKCSLQNFFRYFRDEECPEEPNTEIQQQPRCDIPEHQLLLKQPTCPDLQAEVKSVEEITETTPTPSRSQNYLFFTPIGSRLYMRLKNRSISRNQKKTKITEEFIKNRNDGYYLKPPSSGHYITYDPL</sequence>
<reference evidence="2" key="1">
    <citation type="submission" date="2016-07" db="EMBL/GenBank/DDBJ databases">
        <authorList>
            <consortium name="Pathogen Informatics"/>
        </authorList>
    </citation>
    <scope>NUCLEOTIDE SEQUENCE [LARGE SCALE GENOMIC DNA]</scope>
</reference>
<evidence type="ECO:0000313" key="1">
    <source>
        <dbReference type="EMBL" id="VUZ93409.1"/>
    </source>
</evidence>
<accession>A0A564ZP94</accession>
<dbReference type="VEuPathDB" id="PlasmoDB:PVX_121350"/>
<name>A0A564ZP94_PLAVI</name>